<accession>A0ACC0NWA3</accession>
<name>A0ACC0NWA3_RHOML</name>
<sequence length="81" mass="9243">MKLSVDDAKKCYAEEVTLDVEMMLVDGCFILELLYRKLLITKPNWIIRNIGLSHPIVGSDNGYSKVRKLRASPFEIVKNVC</sequence>
<evidence type="ECO:0000313" key="2">
    <source>
        <dbReference type="Proteomes" id="UP001062846"/>
    </source>
</evidence>
<comment type="caution">
    <text evidence="1">The sequence shown here is derived from an EMBL/GenBank/DDBJ whole genome shotgun (WGS) entry which is preliminary data.</text>
</comment>
<evidence type="ECO:0000313" key="1">
    <source>
        <dbReference type="EMBL" id="KAI8556873.1"/>
    </source>
</evidence>
<gene>
    <name evidence="1" type="ORF">RHMOL_Rhmol05G0289800</name>
</gene>
<protein>
    <submittedName>
        <fullName evidence="1">Uncharacterized protein</fullName>
    </submittedName>
</protein>
<proteinExistence type="predicted"/>
<dbReference type="EMBL" id="CM046392">
    <property type="protein sequence ID" value="KAI8556873.1"/>
    <property type="molecule type" value="Genomic_DNA"/>
</dbReference>
<reference evidence="1" key="1">
    <citation type="submission" date="2022-02" db="EMBL/GenBank/DDBJ databases">
        <title>Plant Genome Project.</title>
        <authorList>
            <person name="Zhang R.-G."/>
        </authorList>
    </citation>
    <scope>NUCLEOTIDE SEQUENCE</scope>
    <source>
        <strain evidence="1">AT1</strain>
    </source>
</reference>
<keyword evidence="2" id="KW-1185">Reference proteome</keyword>
<dbReference type="Proteomes" id="UP001062846">
    <property type="component" value="Chromosome 5"/>
</dbReference>
<organism evidence="1 2">
    <name type="scientific">Rhododendron molle</name>
    <name type="common">Chinese azalea</name>
    <name type="synonym">Azalea mollis</name>
    <dbReference type="NCBI Taxonomy" id="49168"/>
    <lineage>
        <taxon>Eukaryota</taxon>
        <taxon>Viridiplantae</taxon>
        <taxon>Streptophyta</taxon>
        <taxon>Embryophyta</taxon>
        <taxon>Tracheophyta</taxon>
        <taxon>Spermatophyta</taxon>
        <taxon>Magnoliopsida</taxon>
        <taxon>eudicotyledons</taxon>
        <taxon>Gunneridae</taxon>
        <taxon>Pentapetalae</taxon>
        <taxon>asterids</taxon>
        <taxon>Ericales</taxon>
        <taxon>Ericaceae</taxon>
        <taxon>Ericoideae</taxon>
        <taxon>Rhodoreae</taxon>
        <taxon>Rhododendron</taxon>
    </lineage>
</organism>